<proteinExistence type="predicted"/>
<organism evidence="3 4">
    <name type="scientific">Linnemannia gamsii</name>
    <dbReference type="NCBI Taxonomy" id="64522"/>
    <lineage>
        <taxon>Eukaryota</taxon>
        <taxon>Fungi</taxon>
        <taxon>Fungi incertae sedis</taxon>
        <taxon>Mucoromycota</taxon>
        <taxon>Mortierellomycotina</taxon>
        <taxon>Mortierellomycetes</taxon>
        <taxon>Mortierellales</taxon>
        <taxon>Mortierellaceae</taxon>
        <taxon>Linnemannia</taxon>
    </lineage>
</organism>
<reference evidence="3" key="1">
    <citation type="journal article" date="2020" name="Fungal Divers.">
        <title>Resolving the Mortierellaceae phylogeny through synthesis of multi-gene phylogenetics and phylogenomics.</title>
        <authorList>
            <person name="Vandepol N."/>
            <person name="Liber J."/>
            <person name="Desiro A."/>
            <person name="Na H."/>
            <person name="Kennedy M."/>
            <person name="Barry K."/>
            <person name="Grigoriev I.V."/>
            <person name="Miller A.N."/>
            <person name="O'Donnell K."/>
            <person name="Stajich J.E."/>
            <person name="Bonito G."/>
        </authorList>
    </citation>
    <scope>NUCLEOTIDE SEQUENCE</scope>
    <source>
        <strain evidence="3">NVP60</strain>
    </source>
</reference>
<keyword evidence="2" id="KW-1133">Transmembrane helix</keyword>
<feature type="non-terminal residue" evidence="3">
    <location>
        <position position="1"/>
    </location>
</feature>
<feature type="transmembrane region" description="Helical" evidence="2">
    <location>
        <begin position="74"/>
        <end position="89"/>
    </location>
</feature>
<evidence type="ECO:0000313" key="4">
    <source>
        <dbReference type="Proteomes" id="UP000823405"/>
    </source>
</evidence>
<feature type="compositionally biased region" description="Basic residues" evidence="1">
    <location>
        <begin position="38"/>
        <end position="47"/>
    </location>
</feature>
<feature type="compositionally biased region" description="Polar residues" evidence="1">
    <location>
        <begin position="28"/>
        <end position="37"/>
    </location>
</feature>
<feature type="compositionally biased region" description="Basic and acidic residues" evidence="1">
    <location>
        <begin position="15"/>
        <end position="24"/>
    </location>
</feature>
<keyword evidence="2" id="KW-0472">Membrane</keyword>
<name>A0A9P6QJU0_9FUNG</name>
<evidence type="ECO:0000256" key="2">
    <source>
        <dbReference type="SAM" id="Phobius"/>
    </source>
</evidence>
<dbReference type="OrthoDB" id="420606at2759"/>
<feature type="region of interest" description="Disordered" evidence="1">
    <location>
        <begin position="15"/>
        <end position="64"/>
    </location>
</feature>
<sequence length="119" mass="14234">MQPEHEHHRLLEINSHHNNNHDDSSSSFVGQADNNSNSHHHHHHHHQPITTTPKYTKRQQDRTTQPSLWNTKEFYVYYLVFMFCIPYMFKTAHEASSVDNPNYEKYQHLLSDGFFGYKL</sequence>
<protein>
    <submittedName>
        <fullName evidence="3">Glycerol transporter</fullName>
    </submittedName>
</protein>
<gene>
    <name evidence="3" type="primary">GUP1_3</name>
    <name evidence="3" type="ORF">BGZ97_011111</name>
</gene>
<evidence type="ECO:0000313" key="3">
    <source>
        <dbReference type="EMBL" id="KAG0271955.1"/>
    </source>
</evidence>
<dbReference type="AlphaFoldDB" id="A0A9P6QJU0"/>
<comment type="caution">
    <text evidence="3">The sequence shown here is derived from an EMBL/GenBank/DDBJ whole genome shotgun (WGS) entry which is preliminary data.</text>
</comment>
<accession>A0A9P6QJU0</accession>
<keyword evidence="4" id="KW-1185">Reference proteome</keyword>
<evidence type="ECO:0000256" key="1">
    <source>
        <dbReference type="SAM" id="MobiDB-lite"/>
    </source>
</evidence>
<dbReference type="EMBL" id="JAAAIN010006074">
    <property type="protein sequence ID" value="KAG0271955.1"/>
    <property type="molecule type" value="Genomic_DNA"/>
</dbReference>
<keyword evidence="2" id="KW-0812">Transmembrane</keyword>
<dbReference type="Proteomes" id="UP000823405">
    <property type="component" value="Unassembled WGS sequence"/>
</dbReference>